<dbReference type="Proteomes" id="UP001175271">
    <property type="component" value="Unassembled WGS sequence"/>
</dbReference>
<evidence type="ECO:0000256" key="2">
    <source>
        <dbReference type="SAM" id="SignalP"/>
    </source>
</evidence>
<evidence type="ECO:0000313" key="3">
    <source>
        <dbReference type="EMBL" id="KAK0408299.1"/>
    </source>
</evidence>
<proteinExistence type="predicted"/>
<gene>
    <name evidence="3" type="ORF">QR680_003877</name>
</gene>
<keyword evidence="1" id="KW-0472">Membrane</keyword>
<keyword evidence="2" id="KW-0732">Signal</keyword>
<name>A0AA39HMZ1_9BILA</name>
<keyword evidence="4" id="KW-1185">Reference proteome</keyword>
<sequence length="489" mass="56325">MRSVIGLLLLLPCCLVATYENAYENVIACAMHRKRAASTRAPVAFVWSNSSRKFVERPAGLGDCGLDAVGALCRIGYANVSYAVNMNKTRELLVDVPWYYWVDESKPEQDKVKATLFKCQDYVRAKELDVPKGSWSDRIAVAQDYESKCENATTWLARAKSECRKEPSKYDLGAKCGEKNEYLEMVFVCDNPKNDTLFEADEKFMKLKETYQHESQIAMLERFFVVVEKVVDAKMNNDTEMENIYTKQLQKVFESARETIRNVHNLNGMLEMGTVGPNHLSYTNDYPSRERSFSKAKEQIKWIGMQRSNELFGIALDLFLTNDTVPDELSEGRYRAMVTTLGDRYDVDALFDTLKDRQWNGNRFPELKERVVDYYVDYIKNHTLGISREHLGFLNESGAHAHLIDMYKEIFNLGLIDRKYLSPSTAETYFRLYLIASVLVIIFIVCAFLRSEKAMNHVADFKIHFQKYGLFKDEVKLAKGNIVNPNFEI</sequence>
<protein>
    <submittedName>
        <fullName evidence="3">Uncharacterized protein</fullName>
    </submittedName>
</protein>
<feature type="transmembrane region" description="Helical" evidence="1">
    <location>
        <begin position="429"/>
        <end position="449"/>
    </location>
</feature>
<evidence type="ECO:0000313" key="4">
    <source>
        <dbReference type="Proteomes" id="UP001175271"/>
    </source>
</evidence>
<dbReference type="EMBL" id="JAUCMV010000003">
    <property type="protein sequence ID" value="KAK0408299.1"/>
    <property type="molecule type" value="Genomic_DNA"/>
</dbReference>
<comment type="caution">
    <text evidence="3">The sequence shown here is derived from an EMBL/GenBank/DDBJ whole genome shotgun (WGS) entry which is preliminary data.</text>
</comment>
<feature type="chain" id="PRO_5041203421" evidence="2">
    <location>
        <begin position="19"/>
        <end position="489"/>
    </location>
</feature>
<keyword evidence="1" id="KW-1133">Transmembrane helix</keyword>
<dbReference type="AlphaFoldDB" id="A0AA39HMZ1"/>
<reference evidence="3" key="1">
    <citation type="submission" date="2023-06" db="EMBL/GenBank/DDBJ databases">
        <title>Genomic analysis of the entomopathogenic nematode Steinernema hermaphroditum.</title>
        <authorList>
            <person name="Schwarz E.M."/>
            <person name="Heppert J.K."/>
            <person name="Baniya A."/>
            <person name="Schwartz H.T."/>
            <person name="Tan C.-H."/>
            <person name="Antoshechkin I."/>
            <person name="Sternberg P.W."/>
            <person name="Goodrich-Blair H."/>
            <person name="Dillman A.R."/>
        </authorList>
    </citation>
    <scope>NUCLEOTIDE SEQUENCE</scope>
    <source>
        <strain evidence="3">PS9179</strain>
        <tissue evidence="3">Whole animal</tissue>
    </source>
</reference>
<evidence type="ECO:0000256" key="1">
    <source>
        <dbReference type="SAM" id="Phobius"/>
    </source>
</evidence>
<organism evidence="3 4">
    <name type="scientific">Steinernema hermaphroditum</name>
    <dbReference type="NCBI Taxonomy" id="289476"/>
    <lineage>
        <taxon>Eukaryota</taxon>
        <taxon>Metazoa</taxon>
        <taxon>Ecdysozoa</taxon>
        <taxon>Nematoda</taxon>
        <taxon>Chromadorea</taxon>
        <taxon>Rhabditida</taxon>
        <taxon>Tylenchina</taxon>
        <taxon>Panagrolaimomorpha</taxon>
        <taxon>Strongyloidoidea</taxon>
        <taxon>Steinernematidae</taxon>
        <taxon>Steinernema</taxon>
    </lineage>
</organism>
<keyword evidence="1" id="KW-0812">Transmembrane</keyword>
<accession>A0AA39HMZ1</accession>
<feature type="signal peptide" evidence="2">
    <location>
        <begin position="1"/>
        <end position="18"/>
    </location>
</feature>